<protein>
    <recommendedName>
        <fullName evidence="2">Blue (type 1) copper domain-containing protein</fullName>
    </recommendedName>
</protein>
<dbReference type="EMBL" id="UOGE01000092">
    <property type="protein sequence ID" value="VAX24042.1"/>
    <property type="molecule type" value="Genomic_DNA"/>
</dbReference>
<dbReference type="InterPro" id="IPR008972">
    <property type="entry name" value="Cupredoxin"/>
</dbReference>
<proteinExistence type="predicted"/>
<dbReference type="InterPro" id="IPR008969">
    <property type="entry name" value="CarboxyPept-like_regulatory"/>
</dbReference>
<dbReference type="AlphaFoldDB" id="A0A3B1C7C5"/>
<gene>
    <name evidence="1" type="ORF">MNBD_NITROSPINAE02-2220</name>
</gene>
<accession>A0A3B1C7C5</accession>
<dbReference type="SUPFAM" id="SSF49503">
    <property type="entry name" value="Cupredoxins"/>
    <property type="match status" value="1"/>
</dbReference>
<organism evidence="1">
    <name type="scientific">hydrothermal vent metagenome</name>
    <dbReference type="NCBI Taxonomy" id="652676"/>
    <lineage>
        <taxon>unclassified sequences</taxon>
        <taxon>metagenomes</taxon>
        <taxon>ecological metagenomes</taxon>
    </lineage>
</organism>
<dbReference type="SUPFAM" id="SSF49464">
    <property type="entry name" value="Carboxypeptidase regulatory domain-like"/>
    <property type="match status" value="1"/>
</dbReference>
<reference evidence="1" key="1">
    <citation type="submission" date="2018-06" db="EMBL/GenBank/DDBJ databases">
        <authorList>
            <person name="Zhirakovskaya E."/>
        </authorList>
    </citation>
    <scope>NUCLEOTIDE SEQUENCE</scope>
</reference>
<sequence>MAGYELLRKFLVMSARKKIDLCLYMFSLLALAFSLAGPAATAYAKKAKETRGVIKGQVKNRWARILRYPTLVYIENIKGVNYKAPEEAVIMNQIDSKFVPRLMPILKGTLVNFLNGDNTRHDLYTTDNEKYSFGEFAPGEQKSYKFNRLGPYIQLCKTHHKMKAYVVVLQNPLYAFTNDKGRFVLPDVPSGNWKLKVFNERMSRGDTDKTFDVAVAAGFTSTVDPAW</sequence>
<dbReference type="Gene3D" id="2.60.40.420">
    <property type="entry name" value="Cupredoxins - blue copper proteins"/>
    <property type="match status" value="1"/>
</dbReference>
<evidence type="ECO:0008006" key="2">
    <source>
        <dbReference type="Google" id="ProtNLM"/>
    </source>
</evidence>
<name>A0A3B1C7C5_9ZZZZ</name>
<evidence type="ECO:0000313" key="1">
    <source>
        <dbReference type="EMBL" id="VAX24042.1"/>
    </source>
</evidence>